<evidence type="ECO:0000313" key="4">
    <source>
        <dbReference type="Proteomes" id="UP000266188"/>
    </source>
</evidence>
<dbReference type="STRING" id="2070753.A0A3A2Z9J5"/>
<gene>
    <name evidence="3" type="ORF">PHISCL_09717</name>
</gene>
<feature type="chain" id="PRO_5017344080" description="GPI anchored serine-threonine rich protein" evidence="2">
    <location>
        <begin position="19"/>
        <end position="194"/>
    </location>
</feature>
<keyword evidence="2" id="KW-0732">Signal</keyword>
<evidence type="ECO:0000313" key="3">
    <source>
        <dbReference type="EMBL" id="RJE17947.1"/>
    </source>
</evidence>
<dbReference type="EMBL" id="MVGC01000663">
    <property type="protein sequence ID" value="RJE17947.1"/>
    <property type="molecule type" value="Genomic_DNA"/>
</dbReference>
<reference evidence="4" key="1">
    <citation type="submission" date="2017-02" db="EMBL/GenBank/DDBJ databases">
        <authorList>
            <person name="Tafer H."/>
            <person name="Lopandic K."/>
        </authorList>
    </citation>
    <scope>NUCLEOTIDE SEQUENCE [LARGE SCALE GENOMIC DNA]</scope>
    <source>
        <strain evidence="4">CBS 366.77</strain>
    </source>
</reference>
<evidence type="ECO:0008006" key="5">
    <source>
        <dbReference type="Google" id="ProtNLM"/>
    </source>
</evidence>
<protein>
    <recommendedName>
        <fullName evidence="5">GPI anchored serine-threonine rich protein</fullName>
    </recommendedName>
</protein>
<feature type="compositionally biased region" description="Low complexity" evidence="1">
    <location>
        <begin position="117"/>
        <end position="169"/>
    </location>
</feature>
<organism evidence="3 4">
    <name type="scientific">Aspergillus sclerotialis</name>
    <dbReference type="NCBI Taxonomy" id="2070753"/>
    <lineage>
        <taxon>Eukaryota</taxon>
        <taxon>Fungi</taxon>
        <taxon>Dikarya</taxon>
        <taxon>Ascomycota</taxon>
        <taxon>Pezizomycotina</taxon>
        <taxon>Eurotiomycetes</taxon>
        <taxon>Eurotiomycetidae</taxon>
        <taxon>Eurotiales</taxon>
        <taxon>Aspergillaceae</taxon>
        <taxon>Aspergillus</taxon>
        <taxon>Aspergillus subgen. Polypaecilum</taxon>
    </lineage>
</organism>
<dbReference type="AlphaFoldDB" id="A0A3A2Z9J5"/>
<sequence>MKINGLFALSSLLVLAAAQETTGSPTTTSLSAEASCAQNCGTNDRCCIAGCYKVPCPSKDQADDTNKCVAKCPQGTGTPEDTQAYISCQNACFTSHFFPATMTGVTVPTDVVSATATGDSTKTGSSGSSASETGSASESSSSDSSDSSESASASGSSTASGSGAAPTESNAGVPVKLGASAAGLFGVVMAALAL</sequence>
<dbReference type="Proteomes" id="UP000266188">
    <property type="component" value="Unassembled WGS sequence"/>
</dbReference>
<feature type="signal peptide" evidence="2">
    <location>
        <begin position="1"/>
        <end position="18"/>
    </location>
</feature>
<dbReference type="OrthoDB" id="5597238at2759"/>
<accession>A0A3A2Z9J5</accession>
<feature type="region of interest" description="Disordered" evidence="1">
    <location>
        <begin position="117"/>
        <end position="172"/>
    </location>
</feature>
<proteinExistence type="predicted"/>
<evidence type="ECO:0000256" key="2">
    <source>
        <dbReference type="SAM" id="SignalP"/>
    </source>
</evidence>
<comment type="caution">
    <text evidence="3">The sequence shown here is derived from an EMBL/GenBank/DDBJ whole genome shotgun (WGS) entry which is preliminary data.</text>
</comment>
<evidence type="ECO:0000256" key="1">
    <source>
        <dbReference type="SAM" id="MobiDB-lite"/>
    </source>
</evidence>
<name>A0A3A2Z9J5_9EURO</name>
<keyword evidence="4" id="KW-1185">Reference proteome</keyword>